<keyword evidence="4" id="KW-0486">Methionine biosynthesis</keyword>
<dbReference type="EC" id="2.3.1.31" evidence="4"/>
<feature type="binding site" evidence="4">
    <location>
        <position position="235"/>
    </location>
    <ligand>
        <name>substrate</name>
    </ligand>
</feature>
<evidence type="ECO:0000256" key="4">
    <source>
        <dbReference type="HAMAP-Rule" id="MF_00295"/>
    </source>
</evidence>
<reference evidence="6 7" key="1">
    <citation type="submission" date="2019-01" db="EMBL/GenBank/DDBJ databases">
        <title>Leuconostoc litchii sp. nov., a novel lactic acid bacterium isolated from lychee.</title>
        <authorList>
            <person name="Wang L.-T."/>
        </authorList>
    </citation>
    <scope>NUCLEOTIDE SEQUENCE [LARGE SCALE GENOMIC DNA]</scope>
    <source>
        <strain evidence="6 7">MB7</strain>
    </source>
</reference>
<dbReference type="InterPro" id="IPR029062">
    <property type="entry name" value="Class_I_gatase-like"/>
</dbReference>
<feature type="binding site" evidence="4">
    <location>
        <position position="153"/>
    </location>
    <ligand>
        <name>substrate</name>
    </ligand>
</feature>
<protein>
    <recommendedName>
        <fullName evidence="4">Homoserine O-acetyltransferase</fullName>
        <shortName evidence="4">HAT</shortName>
        <ecNumber evidence="4">2.3.1.31</ecNumber>
    </recommendedName>
    <alternativeName>
        <fullName evidence="4">Homoserine transacetylase</fullName>
        <shortName evidence="4">HTA</shortName>
    </alternativeName>
</protein>
<feature type="binding site" evidence="4">
    <location>
        <position position="181"/>
    </location>
    <ligand>
        <name>substrate</name>
    </ligand>
</feature>
<dbReference type="OrthoDB" id="9772423at2"/>
<comment type="function">
    <text evidence="4">Transfers an acetyl group from acetyl-CoA to L-homoserine, forming acetyl-L-homoserine.</text>
</comment>
<gene>
    <name evidence="4" type="primary">metAA</name>
    <name evidence="6" type="ORF">ESZ47_06680</name>
</gene>
<dbReference type="GO" id="GO:0009086">
    <property type="term" value="P:methionine biosynthetic process"/>
    <property type="evidence" value="ECO:0007669"/>
    <property type="project" value="UniProtKB-UniRule"/>
</dbReference>
<feature type="site" description="Important for substrate specificity" evidence="4">
    <location>
        <position position="181"/>
    </location>
</feature>
<dbReference type="GO" id="GO:0008899">
    <property type="term" value="F:homoserine O-succinyltransferase activity"/>
    <property type="evidence" value="ECO:0007669"/>
    <property type="project" value="UniProtKB-UniRule"/>
</dbReference>
<feature type="active site" description="Acyl-thioester intermediate" evidence="4 5">
    <location>
        <position position="132"/>
    </location>
</feature>
<feature type="site" description="Important for acyl-CoA specificity" evidence="4">
    <location>
        <position position="101"/>
    </location>
</feature>
<dbReference type="Proteomes" id="UP000442244">
    <property type="component" value="Unassembled WGS sequence"/>
</dbReference>
<dbReference type="AlphaFoldDB" id="A0A652NE25"/>
<dbReference type="HAMAP" id="MF_00295">
    <property type="entry name" value="MetA_acyltransf"/>
    <property type="match status" value="1"/>
</dbReference>
<dbReference type="PANTHER" id="PTHR20919">
    <property type="entry name" value="HOMOSERINE O-SUCCINYLTRANSFERASE"/>
    <property type="match status" value="1"/>
</dbReference>
<evidence type="ECO:0000313" key="7">
    <source>
        <dbReference type="Proteomes" id="UP000442244"/>
    </source>
</evidence>
<proteinExistence type="inferred from homology"/>
<dbReference type="PIRSF" id="PIRSF000450">
    <property type="entry name" value="H_ser_succinyltr"/>
    <property type="match status" value="1"/>
</dbReference>
<keyword evidence="7" id="KW-1185">Reference proteome</keyword>
<dbReference type="Pfam" id="PF04204">
    <property type="entry name" value="HTS"/>
    <property type="match status" value="1"/>
</dbReference>
<comment type="similarity">
    <text evidence="4">Belongs to the MetA family.</text>
</comment>
<organism evidence="6 7">
    <name type="scientific">Leuconostoc litchii</name>
    <dbReference type="NCBI Taxonomy" id="1981069"/>
    <lineage>
        <taxon>Bacteria</taxon>
        <taxon>Bacillati</taxon>
        <taxon>Bacillota</taxon>
        <taxon>Bacilli</taxon>
        <taxon>Lactobacillales</taxon>
        <taxon>Lactobacillaceae</taxon>
        <taxon>Leuconostoc</taxon>
    </lineage>
</organism>
<feature type="active site" evidence="4">
    <location>
        <position position="223"/>
    </location>
</feature>
<dbReference type="EMBL" id="SDGY01000002">
    <property type="protein sequence ID" value="TYC46528.1"/>
    <property type="molecule type" value="Genomic_DNA"/>
</dbReference>
<feature type="active site" description="Proton acceptor" evidence="4">
    <location>
        <position position="221"/>
    </location>
</feature>
<dbReference type="PANTHER" id="PTHR20919:SF0">
    <property type="entry name" value="HOMOSERINE O-SUCCINYLTRANSFERASE"/>
    <property type="match status" value="1"/>
</dbReference>
<dbReference type="UniPathway" id="UPA00051">
    <property type="reaction ID" value="UER00074"/>
</dbReference>
<comment type="subcellular location">
    <subcellularLocation>
        <location evidence="4">Cytoplasm</location>
    </subcellularLocation>
</comment>
<dbReference type="Gene3D" id="3.40.50.880">
    <property type="match status" value="1"/>
</dbReference>
<name>A0A652NE25_9LACO</name>
<keyword evidence="2 4" id="KW-0808">Transferase</keyword>
<dbReference type="InterPro" id="IPR033752">
    <property type="entry name" value="MetA_family"/>
</dbReference>
<dbReference type="GO" id="GO:0004414">
    <property type="term" value="F:homoserine O-acetyltransferase activity"/>
    <property type="evidence" value="ECO:0007669"/>
    <property type="project" value="UniProtKB-EC"/>
</dbReference>
<dbReference type="RefSeq" id="WP_148605933.1">
    <property type="nucleotide sequence ID" value="NZ_BSUV01000001.1"/>
</dbReference>
<keyword evidence="4" id="KW-0963">Cytoplasm</keyword>
<comment type="caution">
    <text evidence="4">Lacks conserved residue(s) required for the propagation of feature annotation.</text>
</comment>
<comment type="catalytic activity">
    <reaction evidence="4">
        <text>L-homoserine + acetyl-CoA = O-acetyl-L-homoserine + CoA</text>
        <dbReference type="Rhea" id="RHEA:13701"/>
        <dbReference type="ChEBI" id="CHEBI:57287"/>
        <dbReference type="ChEBI" id="CHEBI:57288"/>
        <dbReference type="ChEBI" id="CHEBI:57476"/>
        <dbReference type="ChEBI" id="CHEBI:57716"/>
        <dbReference type="EC" id="2.3.1.31"/>
    </reaction>
</comment>
<keyword evidence="3 4" id="KW-0012">Acyltransferase</keyword>
<comment type="pathway">
    <text evidence="4">Amino-acid biosynthesis; L-methionine biosynthesis via de novo pathway; O-acetyl-L-homoserine from L-homoserine: step 1/1.</text>
</comment>
<accession>A0A652NE25</accession>
<evidence type="ECO:0000256" key="1">
    <source>
        <dbReference type="ARBA" id="ARBA00022605"/>
    </source>
</evidence>
<sequence>MSVILNNGLLKRENFVVGRFKILEPTLNILLVNLMPNRLQTEKQFIRLLDRLPVNVRITFAIPSEHKIRHDSEEITANYVKLSDIWHKKYDGMIVTGAPVDRMNFEHIDYWNEFLHLLSWRKTHVSESLFACWSAYGAGYAERNFPVKSLSEKVSGVFQANQIVKRQALIKGIDQIMMPQSRYFTIPNLGVARRLKVAGHDILGAFILRDEQLRSTYITGHLEYDTATLANEYIRDKERDSNTKKPQNYFYQGKPTNTWLNIAEVFYANWGKLLVQNTVLSTEKVELIEKLNQERKSLA</sequence>
<dbReference type="GO" id="GO:0005737">
    <property type="term" value="C:cytoplasm"/>
    <property type="evidence" value="ECO:0007669"/>
    <property type="project" value="UniProtKB-SubCell"/>
</dbReference>
<evidence type="ECO:0000313" key="6">
    <source>
        <dbReference type="EMBL" id="TYC46528.1"/>
    </source>
</evidence>
<evidence type="ECO:0000256" key="5">
    <source>
        <dbReference type="PIRSR" id="PIRSR000450-1"/>
    </source>
</evidence>
<dbReference type="SUPFAM" id="SSF52317">
    <property type="entry name" value="Class I glutamine amidotransferase-like"/>
    <property type="match status" value="1"/>
</dbReference>
<keyword evidence="1 4" id="KW-0028">Amino-acid biosynthesis</keyword>
<evidence type="ECO:0000256" key="3">
    <source>
        <dbReference type="ARBA" id="ARBA00023315"/>
    </source>
</evidence>
<comment type="caution">
    <text evidence="6">The sequence shown here is derived from an EMBL/GenBank/DDBJ whole genome shotgun (WGS) entry which is preliminary data.</text>
</comment>
<evidence type="ECO:0000256" key="2">
    <source>
        <dbReference type="ARBA" id="ARBA00022679"/>
    </source>
</evidence>